<evidence type="ECO:0000256" key="3">
    <source>
        <dbReference type="ARBA" id="ARBA00022840"/>
    </source>
</evidence>
<dbReference type="Gene3D" id="2.40.100.10">
    <property type="entry name" value="Cyclophilin-like"/>
    <property type="match status" value="1"/>
</dbReference>
<dbReference type="PANTHER" id="PTHR34698">
    <property type="entry name" value="5-OXOPROLINASE SUBUNIT B"/>
    <property type="match status" value="1"/>
</dbReference>
<dbReference type="Gene3D" id="3.30.1360.40">
    <property type="match status" value="1"/>
</dbReference>
<protein>
    <recommendedName>
        <fullName evidence="4">Carboxyltransferase domain-containing protein</fullName>
    </recommendedName>
</protein>
<dbReference type="SMART" id="SM00796">
    <property type="entry name" value="AHS1"/>
    <property type="match status" value="1"/>
</dbReference>
<evidence type="ECO:0000256" key="1">
    <source>
        <dbReference type="ARBA" id="ARBA00022741"/>
    </source>
</evidence>
<name>A0A381SUS4_9ZZZZ</name>
<evidence type="ECO:0000313" key="5">
    <source>
        <dbReference type="EMBL" id="SVA07706.1"/>
    </source>
</evidence>
<dbReference type="NCBIfam" id="TIGR00370">
    <property type="entry name" value="5-oxoprolinase subunit PxpB"/>
    <property type="match status" value="1"/>
</dbReference>
<dbReference type="GO" id="GO:0016787">
    <property type="term" value="F:hydrolase activity"/>
    <property type="evidence" value="ECO:0007669"/>
    <property type="project" value="UniProtKB-KW"/>
</dbReference>
<evidence type="ECO:0000256" key="2">
    <source>
        <dbReference type="ARBA" id="ARBA00022801"/>
    </source>
</evidence>
<proteinExistence type="predicted"/>
<gene>
    <name evidence="5" type="ORF">METZ01_LOCUS60560</name>
</gene>
<dbReference type="GO" id="GO:0005524">
    <property type="term" value="F:ATP binding"/>
    <property type="evidence" value="ECO:0007669"/>
    <property type="project" value="UniProtKB-KW"/>
</dbReference>
<keyword evidence="2" id="KW-0378">Hydrolase</keyword>
<dbReference type="EMBL" id="UINC01003599">
    <property type="protein sequence ID" value="SVA07706.1"/>
    <property type="molecule type" value="Genomic_DNA"/>
</dbReference>
<evidence type="ECO:0000259" key="4">
    <source>
        <dbReference type="SMART" id="SM00796"/>
    </source>
</evidence>
<reference evidence="5" key="1">
    <citation type="submission" date="2018-05" db="EMBL/GenBank/DDBJ databases">
        <authorList>
            <person name="Lanie J.A."/>
            <person name="Ng W.-L."/>
            <person name="Kazmierczak K.M."/>
            <person name="Andrzejewski T.M."/>
            <person name="Davidsen T.M."/>
            <person name="Wayne K.J."/>
            <person name="Tettelin H."/>
            <person name="Glass J.I."/>
            <person name="Rusch D."/>
            <person name="Podicherti R."/>
            <person name="Tsui H.-C.T."/>
            <person name="Winkler M.E."/>
        </authorList>
    </citation>
    <scope>NUCLEOTIDE SEQUENCE</scope>
</reference>
<dbReference type="SUPFAM" id="SSF50891">
    <property type="entry name" value="Cyclophilin-like"/>
    <property type="match status" value="1"/>
</dbReference>
<organism evidence="5">
    <name type="scientific">marine metagenome</name>
    <dbReference type="NCBI Taxonomy" id="408172"/>
    <lineage>
        <taxon>unclassified sequences</taxon>
        <taxon>metagenomes</taxon>
        <taxon>ecological metagenomes</taxon>
    </lineage>
</organism>
<dbReference type="SUPFAM" id="SSF160467">
    <property type="entry name" value="PH0987 N-terminal domain-like"/>
    <property type="match status" value="1"/>
</dbReference>
<keyword evidence="3" id="KW-0067">ATP-binding</keyword>
<sequence length="229" mass="26222">MLKKISNIGDCGIACDFGDEISKDTNKEVIKFFSFVQDSTKAKKIKGILNCTPSYNKLIINFDLEKIKSSELIQFIQKSDYSKITLPEKNKLIEIPICYDEEFALDIKTLEQKTKLNFKEIIKEHLKTDFFVYMIGFVPGHPFMGDLNKELYLKRLETPRVRVPKGSVGIVEKFCNIYTFDSPGGWNIIGKTPLELFNINKNNPSILSPGDSVQFKSITKKELLSFKNE</sequence>
<dbReference type="Pfam" id="PF02682">
    <property type="entry name" value="CT_C_D"/>
    <property type="match status" value="1"/>
</dbReference>
<dbReference type="AlphaFoldDB" id="A0A381SUS4"/>
<dbReference type="InterPro" id="IPR003833">
    <property type="entry name" value="CT_C_D"/>
</dbReference>
<keyword evidence="1" id="KW-0547">Nucleotide-binding</keyword>
<accession>A0A381SUS4</accession>
<dbReference type="PANTHER" id="PTHR34698:SF2">
    <property type="entry name" value="5-OXOPROLINASE SUBUNIT B"/>
    <property type="match status" value="1"/>
</dbReference>
<dbReference type="InterPro" id="IPR029000">
    <property type="entry name" value="Cyclophilin-like_dom_sf"/>
</dbReference>
<feature type="domain" description="Carboxyltransferase" evidence="4">
    <location>
        <begin position="3"/>
        <end position="207"/>
    </location>
</feature>
<dbReference type="InterPro" id="IPR010016">
    <property type="entry name" value="PxpB"/>
</dbReference>